<dbReference type="AlphaFoldDB" id="A0A6L2LMD6"/>
<reference evidence="1" key="1">
    <citation type="journal article" date="2019" name="Sci. Rep.">
        <title>Draft genome of Tanacetum cinerariifolium, the natural source of mosquito coil.</title>
        <authorList>
            <person name="Yamashiro T."/>
            <person name="Shiraishi A."/>
            <person name="Satake H."/>
            <person name="Nakayama K."/>
        </authorList>
    </citation>
    <scope>NUCLEOTIDE SEQUENCE</scope>
</reference>
<comment type="caution">
    <text evidence="1">The sequence shown here is derived from an EMBL/GenBank/DDBJ whole genome shotgun (WGS) entry which is preliminary data.</text>
</comment>
<gene>
    <name evidence="1" type="ORF">Tci_034237</name>
</gene>
<organism evidence="1">
    <name type="scientific">Tanacetum cinerariifolium</name>
    <name type="common">Dalmatian daisy</name>
    <name type="synonym">Chrysanthemum cinerariifolium</name>
    <dbReference type="NCBI Taxonomy" id="118510"/>
    <lineage>
        <taxon>Eukaryota</taxon>
        <taxon>Viridiplantae</taxon>
        <taxon>Streptophyta</taxon>
        <taxon>Embryophyta</taxon>
        <taxon>Tracheophyta</taxon>
        <taxon>Spermatophyta</taxon>
        <taxon>Magnoliopsida</taxon>
        <taxon>eudicotyledons</taxon>
        <taxon>Gunneridae</taxon>
        <taxon>Pentapetalae</taxon>
        <taxon>asterids</taxon>
        <taxon>campanulids</taxon>
        <taxon>Asterales</taxon>
        <taxon>Asteraceae</taxon>
        <taxon>Asteroideae</taxon>
        <taxon>Anthemideae</taxon>
        <taxon>Anthemidinae</taxon>
        <taxon>Tanacetum</taxon>
    </lineage>
</organism>
<dbReference type="EMBL" id="BKCJ010004644">
    <property type="protein sequence ID" value="GEU62259.1"/>
    <property type="molecule type" value="Genomic_DNA"/>
</dbReference>
<protein>
    <submittedName>
        <fullName evidence="1">Uncharacterized protein</fullName>
    </submittedName>
</protein>
<name>A0A6L2LMD6_TANCI</name>
<sequence>MQVDMKGLLNAITVKVNDIWLGNALSLSDHRMQHDPMIPNGQAVQTIIPNNVAFQTEDLDAYDSDCDDISNAKAILMANISNYGSNFISEDESVNMERKRNKSCDECFNLEVELLKSQNAHNDLLKRLKCSTSNYGSKPTSNKKNDRISQTPCKNIKNKVEAQSRKVNKKNYVVEPSHDDDVKHLLLNAIFVCATCCLDCSLVSGLWMFKPHDREPLSAHELFLVAAAPRAVDLLNSLVSTSIDQDAPLTSIPSTQEQQQSQIISQGFEESPKTPIFYDDPLYESLHENLTSQGSSSNSLLICNGFDHSCFVILIMSLRLLTLSSWDLYLASSP</sequence>
<proteinExistence type="predicted"/>
<accession>A0A6L2LMD6</accession>
<evidence type="ECO:0000313" key="1">
    <source>
        <dbReference type="EMBL" id="GEU62259.1"/>
    </source>
</evidence>